<evidence type="ECO:0000313" key="7">
    <source>
        <dbReference type="EMBL" id="SKA08246.1"/>
    </source>
</evidence>
<feature type="transmembrane region" description="Helical" evidence="6">
    <location>
        <begin position="405"/>
        <end position="424"/>
    </location>
</feature>
<dbReference type="PANTHER" id="PTHR42770:SF18">
    <property type="entry name" value="ARGININE_AGMATINE ANTIPORTER"/>
    <property type="match status" value="1"/>
</dbReference>
<accession>A0A1T4QX63</accession>
<evidence type="ECO:0000256" key="4">
    <source>
        <dbReference type="ARBA" id="ARBA00022989"/>
    </source>
</evidence>
<evidence type="ECO:0000256" key="2">
    <source>
        <dbReference type="ARBA" id="ARBA00022475"/>
    </source>
</evidence>
<dbReference type="Pfam" id="PF13520">
    <property type="entry name" value="AA_permease_2"/>
    <property type="match status" value="1"/>
</dbReference>
<dbReference type="AlphaFoldDB" id="A0A1T4QX63"/>
<gene>
    <name evidence="7" type="ORF">SAMN02745174_02481</name>
</gene>
<dbReference type="EMBL" id="FUWX01000034">
    <property type="protein sequence ID" value="SKA08246.1"/>
    <property type="molecule type" value="Genomic_DNA"/>
</dbReference>
<evidence type="ECO:0000256" key="1">
    <source>
        <dbReference type="ARBA" id="ARBA00004651"/>
    </source>
</evidence>
<dbReference type="PANTHER" id="PTHR42770">
    <property type="entry name" value="AMINO ACID TRANSPORTER-RELATED"/>
    <property type="match status" value="1"/>
</dbReference>
<feature type="transmembrane region" description="Helical" evidence="6">
    <location>
        <begin position="42"/>
        <end position="61"/>
    </location>
</feature>
<name>A0A1T4QX63_9FUSO</name>
<proteinExistence type="predicted"/>
<keyword evidence="2" id="KW-1003">Cell membrane</keyword>
<dbReference type="Proteomes" id="UP000191153">
    <property type="component" value="Unassembled WGS sequence"/>
</dbReference>
<dbReference type="InterPro" id="IPR002293">
    <property type="entry name" value="AA/rel_permease1"/>
</dbReference>
<protein>
    <submittedName>
        <fullName evidence="7">Amino acid/polyamine/organocation transporter, APC superfamily</fullName>
    </submittedName>
</protein>
<feature type="transmembrane region" description="Helical" evidence="6">
    <location>
        <begin position="81"/>
        <end position="103"/>
    </location>
</feature>
<feature type="transmembrane region" description="Helical" evidence="6">
    <location>
        <begin position="343"/>
        <end position="368"/>
    </location>
</feature>
<keyword evidence="3 6" id="KW-0812">Transmembrane</keyword>
<dbReference type="RefSeq" id="WP_078694902.1">
    <property type="nucleotide sequence ID" value="NZ_FUWX01000034.1"/>
</dbReference>
<feature type="transmembrane region" description="Helical" evidence="6">
    <location>
        <begin position="12"/>
        <end position="30"/>
    </location>
</feature>
<feature type="transmembrane region" description="Helical" evidence="6">
    <location>
        <begin position="380"/>
        <end position="399"/>
    </location>
</feature>
<dbReference type="InterPro" id="IPR050367">
    <property type="entry name" value="APC_superfamily"/>
</dbReference>
<feature type="transmembrane region" description="Helical" evidence="6">
    <location>
        <begin position="123"/>
        <end position="141"/>
    </location>
</feature>
<feature type="transmembrane region" description="Helical" evidence="6">
    <location>
        <begin position="317"/>
        <end position="337"/>
    </location>
</feature>
<dbReference type="OrthoDB" id="9762947at2"/>
<evidence type="ECO:0000256" key="5">
    <source>
        <dbReference type="ARBA" id="ARBA00023136"/>
    </source>
</evidence>
<dbReference type="PIRSF" id="PIRSF006060">
    <property type="entry name" value="AA_transporter"/>
    <property type="match status" value="1"/>
</dbReference>
<keyword evidence="4 6" id="KW-1133">Transmembrane helix</keyword>
<comment type="subcellular location">
    <subcellularLocation>
        <location evidence="1">Cell membrane</location>
        <topology evidence="1">Multi-pass membrane protein</topology>
    </subcellularLocation>
</comment>
<dbReference type="Gene3D" id="1.20.1740.10">
    <property type="entry name" value="Amino acid/polyamine transporter I"/>
    <property type="match status" value="1"/>
</dbReference>
<feature type="transmembrane region" description="Helical" evidence="6">
    <location>
        <begin position="153"/>
        <end position="174"/>
    </location>
</feature>
<keyword evidence="8" id="KW-1185">Reference proteome</keyword>
<feature type="transmembrane region" description="Helical" evidence="6">
    <location>
        <begin position="228"/>
        <end position="252"/>
    </location>
</feature>
<reference evidence="7 8" key="1">
    <citation type="submission" date="2017-02" db="EMBL/GenBank/DDBJ databases">
        <authorList>
            <person name="Peterson S.W."/>
        </authorList>
    </citation>
    <scope>NUCLEOTIDE SEQUENCE [LARGE SCALE GENOMIC DNA]</scope>
    <source>
        <strain evidence="7 8">ATCC 700028</strain>
    </source>
</reference>
<sequence>MDNSKSSKLDFWSIFFLGVNSIIGSGIFLLPNKVYKDVGMTSIIVILINAFLALSLALCFAECASRFKENGSAFLYSKAAFGNFMGFEVGIFTWFIGIVSWAAETQGFLTILNSLFPTLNDPIYNKVLVIIICSLLGLLNYSGVDFSKILNNIITVTKLIPLILFISIGVFYIHLHDFTPFITQISSNIFSSNFGSATLLIFYAFTGFDLLAVAAGDMKNPQKNLPKAIISVICFCSFFYLIIMLICIGILGNNLGNTAVPIASATAKFLGNFGFLFVTIATLISIGGITVALSFIAPRSVVAMSENNYFPKKFAKVGKHNTPGLAIFLSTLIVIILGTYGDFIFLAGLTVIARLVEYIPTAFAVIVLRKKLTTEPLYKIPFGITIPIFAILVSLWLLSQATLEKILFGLGGLILGGILYFYFIKIKGKN</sequence>
<keyword evidence="5 6" id="KW-0472">Membrane</keyword>
<evidence type="ECO:0000256" key="3">
    <source>
        <dbReference type="ARBA" id="ARBA00022692"/>
    </source>
</evidence>
<evidence type="ECO:0000313" key="8">
    <source>
        <dbReference type="Proteomes" id="UP000191153"/>
    </source>
</evidence>
<dbReference type="GO" id="GO:0022857">
    <property type="term" value="F:transmembrane transporter activity"/>
    <property type="evidence" value="ECO:0007669"/>
    <property type="project" value="InterPro"/>
</dbReference>
<dbReference type="STRING" id="180163.SAMN02745174_02481"/>
<feature type="transmembrane region" description="Helical" evidence="6">
    <location>
        <begin position="272"/>
        <end position="296"/>
    </location>
</feature>
<organism evidence="7 8">
    <name type="scientific">Cetobacterium ceti</name>
    <dbReference type="NCBI Taxonomy" id="180163"/>
    <lineage>
        <taxon>Bacteria</taxon>
        <taxon>Fusobacteriati</taxon>
        <taxon>Fusobacteriota</taxon>
        <taxon>Fusobacteriia</taxon>
        <taxon>Fusobacteriales</taxon>
        <taxon>Fusobacteriaceae</taxon>
        <taxon>Cetobacterium</taxon>
    </lineage>
</organism>
<evidence type="ECO:0000256" key="6">
    <source>
        <dbReference type="SAM" id="Phobius"/>
    </source>
</evidence>
<feature type="transmembrane region" description="Helical" evidence="6">
    <location>
        <begin position="194"/>
        <end position="216"/>
    </location>
</feature>
<dbReference type="GO" id="GO:0005886">
    <property type="term" value="C:plasma membrane"/>
    <property type="evidence" value="ECO:0007669"/>
    <property type="project" value="UniProtKB-SubCell"/>
</dbReference>